<dbReference type="InterPro" id="IPR012094">
    <property type="entry name" value="tRNA_Ile_lys_synt"/>
</dbReference>
<dbReference type="PANTHER" id="PTHR43033">
    <property type="entry name" value="TRNA(ILE)-LYSIDINE SYNTHASE-RELATED"/>
    <property type="match status" value="1"/>
</dbReference>
<keyword evidence="6" id="KW-0963">Cytoplasm</keyword>
<accession>A0A369W291</accession>
<organism evidence="8 9">
    <name type="scientific">Pelagibacterium lacus</name>
    <dbReference type="NCBI Taxonomy" id="2282655"/>
    <lineage>
        <taxon>Bacteria</taxon>
        <taxon>Pseudomonadati</taxon>
        <taxon>Pseudomonadota</taxon>
        <taxon>Alphaproteobacteria</taxon>
        <taxon>Hyphomicrobiales</taxon>
        <taxon>Devosiaceae</taxon>
        <taxon>Pelagibacterium</taxon>
    </lineage>
</organism>
<dbReference type="HAMAP" id="MF_01161">
    <property type="entry name" value="tRNA_Ile_lys_synt"/>
    <property type="match status" value="1"/>
</dbReference>
<feature type="binding site" evidence="6">
    <location>
        <begin position="22"/>
        <end position="27"/>
    </location>
    <ligand>
        <name>ATP</name>
        <dbReference type="ChEBI" id="CHEBI:30616"/>
    </ligand>
</feature>
<dbReference type="InterPro" id="IPR012795">
    <property type="entry name" value="tRNA_Ile_lys_synt_N"/>
</dbReference>
<keyword evidence="2 6" id="KW-0819">tRNA processing</keyword>
<evidence type="ECO:0000256" key="5">
    <source>
        <dbReference type="ARBA" id="ARBA00048539"/>
    </source>
</evidence>
<proteinExistence type="inferred from homology"/>
<dbReference type="CDD" id="cd01992">
    <property type="entry name" value="TilS_N"/>
    <property type="match status" value="1"/>
</dbReference>
<dbReference type="GO" id="GO:0032267">
    <property type="term" value="F:tRNA(Ile)-lysidine synthase activity"/>
    <property type="evidence" value="ECO:0007669"/>
    <property type="project" value="UniProtKB-EC"/>
</dbReference>
<dbReference type="Pfam" id="PF01171">
    <property type="entry name" value="ATP_bind_3"/>
    <property type="match status" value="1"/>
</dbReference>
<comment type="catalytic activity">
    <reaction evidence="5 6">
        <text>cytidine(34) in tRNA(Ile2) + L-lysine + ATP = lysidine(34) in tRNA(Ile2) + AMP + diphosphate + H(+)</text>
        <dbReference type="Rhea" id="RHEA:43744"/>
        <dbReference type="Rhea" id="RHEA-COMP:10625"/>
        <dbReference type="Rhea" id="RHEA-COMP:10670"/>
        <dbReference type="ChEBI" id="CHEBI:15378"/>
        <dbReference type="ChEBI" id="CHEBI:30616"/>
        <dbReference type="ChEBI" id="CHEBI:32551"/>
        <dbReference type="ChEBI" id="CHEBI:33019"/>
        <dbReference type="ChEBI" id="CHEBI:82748"/>
        <dbReference type="ChEBI" id="CHEBI:83665"/>
        <dbReference type="ChEBI" id="CHEBI:456215"/>
        <dbReference type="EC" id="6.3.4.19"/>
    </reaction>
</comment>
<evidence type="ECO:0000256" key="4">
    <source>
        <dbReference type="ARBA" id="ARBA00022840"/>
    </source>
</evidence>
<keyword evidence="1 6" id="KW-0436">Ligase</keyword>
<dbReference type="RefSeq" id="WP_158541668.1">
    <property type="nucleotide sequence ID" value="NZ_QQNH01000022.1"/>
</dbReference>
<keyword evidence="3 6" id="KW-0547">Nucleotide-binding</keyword>
<dbReference type="InterPro" id="IPR014729">
    <property type="entry name" value="Rossmann-like_a/b/a_fold"/>
</dbReference>
<dbReference type="Proteomes" id="UP000253759">
    <property type="component" value="Unassembled WGS sequence"/>
</dbReference>
<dbReference type="AlphaFoldDB" id="A0A369W291"/>
<keyword evidence="4 6" id="KW-0067">ATP-binding</keyword>
<comment type="subcellular location">
    <subcellularLocation>
        <location evidence="6">Cytoplasm</location>
    </subcellularLocation>
</comment>
<comment type="caution">
    <text evidence="8">The sequence shown here is derived from an EMBL/GenBank/DDBJ whole genome shotgun (WGS) entry which is preliminary data.</text>
</comment>
<dbReference type="GO" id="GO:0006400">
    <property type="term" value="P:tRNA modification"/>
    <property type="evidence" value="ECO:0007669"/>
    <property type="project" value="UniProtKB-UniRule"/>
</dbReference>
<evidence type="ECO:0000256" key="2">
    <source>
        <dbReference type="ARBA" id="ARBA00022694"/>
    </source>
</evidence>
<evidence type="ECO:0000313" key="9">
    <source>
        <dbReference type="Proteomes" id="UP000253759"/>
    </source>
</evidence>
<keyword evidence="9" id="KW-1185">Reference proteome</keyword>
<dbReference type="InterPro" id="IPR011063">
    <property type="entry name" value="TilS/TtcA_N"/>
</dbReference>
<evidence type="ECO:0000256" key="3">
    <source>
        <dbReference type="ARBA" id="ARBA00022741"/>
    </source>
</evidence>
<evidence type="ECO:0000256" key="6">
    <source>
        <dbReference type="HAMAP-Rule" id="MF_01161"/>
    </source>
</evidence>
<dbReference type="GO" id="GO:0005737">
    <property type="term" value="C:cytoplasm"/>
    <property type="evidence" value="ECO:0007669"/>
    <property type="project" value="UniProtKB-SubCell"/>
</dbReference>
<dbReference type="GO" id="GO:0005524">
    <property type="term" value="F:ATP binding"/>
    <property type="evidence" value="ECO:0007669"/>
    <property type="project" value="UniProtKB-UniRule"/>
</dbReference>
<gene>
    <name evidence="6 8" type="primary">tilS</name>
    <name evidence="8" type="ORF">DVH29_12875</name>
</gene>
<dbReference type="PANTHER" id="PTHR43033:SF1">
    <property type="entry name" value="TRNA(ILE)-LYSIDINE SYNTHASE-RELATED"/>
    <property type="match status" value="1"/>
</dbReference>
<feature type="domain" description="tRNA(Ile)-lysidine/2-thiocytidine synthase N-terminal" evidence="7">
    <location>
        <begin position="17"/>
        <end position="195"/>
    </location>
</feature>
<comment type="domain">
    <text evidence="6">The N-terminal region contains the highly conserved SGGXDS motif, predicted to be a P-loop motif involved in ATP binding.</text>
</comment>
<dbReference type="Gene3D" id="3.40.50.620">
    <property type="entry name" value="HUPs"/>
    <property type="match status" value="1"/>
</dbReference>
<evidence type="ECO:0000259" key="7">
    <source>
        <dbReference type="Pfam" id="PF01171"/>
    </source>
</evidence>
<comment type="function">
    <text evidence="6">Ligates lysine onto the cytidine present at position 34 of the AUA codon-specific tRNA(Ile) that contains the anticodon CAU, in an ATP-dependent manner. Cytidine is converted to lysidine, thus changing the amino acid specificity of the tRNA from methionine to isoleucine.</text>
</comment>
<dbReference type="EC" id="6.3.4.19" evidence="6"/>
<name>A0A369W291_9HYPH</name>
<comment type="similarity">
    <text evidence="6">Belongs to the tRNA(Ile)-lysidine synthase family.</text>
</comment>
<dbReference type="SUPFAM" id="SSF52402">
    <property type="entry name" value="Adenine nucleotide alpha hydrolases-like"/>
    <property type="match status" value="1"/>
</dbReference>
<evidence type="ECO:0000313" key="8">
    <source>
        <dbReference type="EMBL" id="RDE08149.1"/>
    </source>
</evidence>
<evidence type="ECO:0000256" key="1">
    <source>
        <dbReference type="ARBA" id="ARBA00022598"/>
    </source>
</evidence>
<dbReference type="EMBL" id="QQNH01000022">
    <property type="protein sequence ID" value="RDE08149.1"/>
    <property type="molecule type" value="Genomic_DNA"/>
</dbReference>
<dbReference type="OrthoDB" id="9807403at2"/>
<protein>
    <recommendedName>
        <fullName evidence="6">tRNA(Ile)-lysidine synthase</fullName>
        <ecNumber evidence="6">6.3.4.19</ecNumber>
    </recommendedName>
    <alternativeName>
        <fullName evidence="6">tRNA(Ile)-2-lysyl-cytidine synthase</fullName>
    </alternativeName>
    <alternativeName>
        <fullName evidence="6">tRNA(Ile)-lysidine synthetase</fullName>
    </alternativeName>
</protein>
<sequence length="412" mass="43695">MLDPARIFAPIRRETSIALAVSGGADSLALMLLFAEWAPAEGKPRAVVYTVDHRLRPEAAEEAAMVAREAERLGLEARILVWDAPKPATGRQAAAREARYRLMGEAMAQDGSTLLLTAHHRRDQAETVLMRLAHGSGVAGLAGMAPFAEVEAVALFRPLLDTDPDALAALVEHAGLVPARDPSNFDRAYERTRWRDILPDLGRLGLTDARLAQFAGRMARIEAQAQSAARQFIAAHCHVDFLGVAHIAREAFGAADAETAIRALAVAIAAASGQDLRALAPVEAMAARLRNEPGTALTLGGAVIAPRADAILVYREAGRMDAGSLLLTPGQSGRWDNRFTVTAPARAVTVTPAALLTRERFEDLLAQPLAVPVAALHAAPVVRAEDGAILAIGSHVFEAGLSIAGPMLTAWH</sequence>
<reference evidence="9" key="1">
    <citation type="submission" date="2018-07" db="EMBL/GenBank/DDBJ databases">
        <authorList>
            <person name="Liu B.-T."/>
            <person name="Du Z."/>
        </authorList>
    </citation>
    <scope>NUCLEOTIDE SEQUENCE [LARGE SCALE GENOMIC DNA]</scope>
    <source>
        <strain evidence="9">XYN52</strain>
    </source>
</reference>
<dbReference type="NCBIfam" id="TIGR02432">
    <property type="entry name" value="lysidine_TilS_N"/>
    <property type="match status" value="1"/>
</dbReference>